<dbReference type="Pfam" id="PF00194">
    <property type="entry name" value="Carb_anhydrase"/>
    <property type="match status" value="1"/>
</dbReference>
<evidence type="ECO:0000256" key="6">
    <source>
        <dbReference type="ARBA" id="ARBA00048348"/>
    </source>
</evidence>
<dbReference type="EC" id="4.2.1.1" evidence="2"/>
<evidence type="ECO:0000256" key="7">
    <source>
        <dbReference type="SAM" id="MobiDB-lite"/>
    </source>
</evidence>
<dbReference type="Proteomes" id="UP000188613">
    <property type="component" value="Unassembled WGS sequence"/>
</dbReference>
<dbReference type="CDD" id="cd03124">
    <property type="entry name" value="alpha_CA_prokaryotic_like"/>
    <property type="match status" value="1"/>
</dbReference>
<accession>A0A1V2A5R6</accession>
<dbReference type="InterPro" id="IPR036398">
    <property type="entry name" value="CA_dom_sf"/>
</dbReference>
<evidence type="ECO:0000313" key="10">
    <source>
        <dbReference type="EMBL" id="OMP66333.1"/>
    </source>
</evidence>
<feature type="region of interest" description="Disordered" evidence="7">
    <location>
        <begin position="24"/>
        <end position="44"/>
    </location>
</feature>
<dbReference type="PANTHER" id="PTHR18952:SF265">
    <property type="entry name" value="CARBONIC ANHYDRASE"/>
    <property type="match status" value="1"/>
</dbReference>
<dbReference type="EMBL" id="MSFI01000021">
    <property type="protein sequence ID" value="OMP66333.1"/>
    <property type="molecule type" value="Genomic_DNA"/>
</dbReference>
<evidence type="ECO:0000313" key="11">
    <source>
        <dbReference type="Proteomes" id="UP000188613"/>
    </source>
</evidence>
<dbReference type="AlphaFoldDB" id="A0A1V2A5R6"/>
<keyword evidence="5" id="KW-0456">Lyase</keyword>
<keyword evidence="4" id="KW-0862">Zinc</keyword>
<dbReference type="InterPro" id="IPR023561">
    <property type="entry name" value="Carbonic_anhydrase_a-class"/>
</dbReference>
<protein>
    <recommendedName>
        <fullName evidence="2">carbonic anhydrase</fullName>
        <ecNumber evidence="2">4.2.1.1</ecNumber>
    </recommendedName>
</protein>
<comment type="similarity">
    <text evidence="1">Belongs to the alpha-carbonic anhydrase family.</text>
</comment>
<feature type="chain" id="PRO_5038814312" description="carbonic anhydrase" evidence="8">
    <location>
        <begin position="22"/>
        <end position="270"/>
    </location>
</feature>
<evidence type="ECO:0000256" key="2">
    <source>
        <dbReference type="ARBA" id="ARBA00012925"/>
    </source>
</evidence>
<evidence type="ECO:0000256" key="4">
    <source>
        <dbReference type="ARBA" id="ARBA00022833"/>
    </source>
</evidence>
<dbReference type="InterPro" id="IPR041891">
    <property type="entry name" value="Alpha_CA_prokaryot-like"/>
</dbReference>
<feature type="signal peptide" evidence="8">
    <location>
        <begin position="1"/>
        <end position="21"/>
    </location>
</feature>
<organism evidence="10 11">
    <name type="scientific">Domibacillus epiphyticus</name>
    <dbReference type="NCBI Taxonomy" id="1714355"/>
    <lineage>
        <taxon>Bacteria</taxon>
        <taxon>Bacillati</taxon>
        <taxon>Bacillota</taxon>
        <taxon>Bacilli</taxon>
        <taxon>Bacillales</taxon>
        <taxon>Bacillaceae</taxon>
        <taxon>Domibacillus</taxon>
    </lineage>
</organism>
<evidence type="ECO:0000259" key="9">
    <source>
        <dbReference type="PROSITE" id="PS51144"/>
    </source>
</evidence>
<name>A0A1V2A5R6_9BACI</name>
<evidence type="ECO:0000256" key="3">
    <source>
        <dbReference type="ARBA" id="ARBA00022723"/>
    </source>
</evidence>
<dbReference type="Gene3D" id="3.10.200.10">
    <property type="entry name" value="Alpha carbonic anhydrase"/>
    <property type="match status" value="1"/>
</dbReference>
<comment type="catalytic activity">
    <reaction evidence="6">
        <text>hydrogencarbonate + H(+) = CO2 + H2O</text>
        <dbReference type="Rhea" id="RHEA:10748"/>
        <dbReference type="ChEBI" id="CHEBI:15377"/>
        <dbReference type="ChEBI" id="CHEBI:15378"/>
        <dbReference type="ChEBI" id="CHEBI:16526"/>
        <dbReference type="ChEBI" id="CHEBI:17544"/>
        <dbReference type="EC" id="4.2.1.1"/>
    </reaction>
</comment>
<evidence type="ECO:0000256" key="5">
    <source>
        <dbReference type="ARBA" id="ARBA00023239"/>
    </source>
</evidence>
<dbReference type="STRING" id="1714355.BTO28_12790"/>
<evidence type="ECO:0000256" key="1">
    <source>
        <dbReference type="ARBA" id="ARBA00010718"/>
    </source>
</evidence>
<gene>
    <name evidence="10" type="ORF">BTO28_12790</name>
</gene>
<feature type="domain" description="Alpha-carbonic anhydrase" evidence="9">
    <location>
        <begin position="44"/>
        <end position="270"/>
    </location>
</feature>
<dbReference type="SUPFAM" id="SSF51069">
    <property type="entry name" value="Carbonic anhydrase"/>
    <property type="match status" value="1"/>
</dbReference>
<dbReference type="PROSITE" id="PS51257">
    <property type="entry name" value="PROKAR_LIPOPROTEIN"/>
    <property type="match status" value="1"/>
</dbReference>
<keyword evidence="11" id="KW-1185">Reference proteome</keyword>
<dbReference type="GO" id="GO:0008270">
    <property type="term" value="F:zinc ion binding"/>
    <property type="evidence" value="ECO:0007669"/>
    <property type="project" value="InterPro"/>
</dbReference>
<proteinExistence type="inferred from homology"/>
<evidence type="ECO:0000256" key="8">
    <source>
        <dbReference type="SAM" id="SignalP"/>
    </source>
</evidence>
<dbReference type="RefSeq" id="WP_076766864.1">
    <property type="nucleotide sequence ID" value="NZ_MSFI01000021.1"/>
</dbReference>
<comment type="caution">
    <text evidence="10">The sequence shown here is derived from an EMBL/GenBank/DDBJ whole genome shotgun (WGS) entry which is preliminary data.</text>
</comment>
<dbReference type="SMART" id="SM01057">
    <property type="entry name" value="Carb_anhydrase"/>
    <property type="match status" value="1"/>
</dbReference>
<feature type="compositionally biased region" description="Basic and acidic residues" evidence="7">
    <location>
        <begin position="29"/>
        <end position="43"/>
    </location>
</feature>
<keyword evidence="3" id="KW-0479">Metal-binding</keyword>
<dbReference type="OrthoDB" id="5327615at2"/>
<keyword evidence="8" id="KW-0732">Signal</keyword>
<dbReference type="InterPro" id="IPR001148">
    <property type="entry name" value="CA_dom"/>
</dbReference>
<reference evidence="10 11" key="1">
    <citation type="submission" date="2016-12" db="EMBL/GenBank/DDBJ databases">
        <title>Domibacillus sp. SAB 38T whole genome sequencing.</title>
        <authorList>
            <person name="Verma A."/>
            <person name="Ojha A.K."/>
            <person name="Krishnamurthi S."/>
        </authorList>
    </citation>
    <scope>NUCLEOTIDE SEQUENCE [LARGE SCALE GENOMIC DNA]</scope>
    <source>
        <strain evidence="10 11">SAB 38</strain>
    </source>
</reference>
<dbReference type="PANTHER" id="PTHR18952">
    <property type="entry name" value="CARBONIC ANHYDRASE"/>
    <property type="match status" value="1"/>
</dbReference>
<dbReference type="GO" id="GO:0004089">
    <property type="term" value="F:carbonate dehydratase activity"/>
    <property type="evidence" value="ECO:0007669"/>
    <property type="project" value="UniProtKB-EC"/>
</dbReference>
<dbReference type="PROSITE" id="PS51144">
    <property type="entry name" value="ALPHA_CA_2"/>
    <property type="match status" value="1"/>
</dbReference>
<sequence>MEKKRLLVSFALSSLSLTLIACSSPEQESSEKEKANVEHEAHSAEWSYKGETGPEHWGDLDPANAACLNGKEQSPINIEIAQVPANEKLENLELNYIPSDFSLINNGHTVQGNAEKTDNSIVVDGKEYKLIQFHFHTPSEHQFNGQSFDMEIHLVHQDADGQLAVLGLMIKEGASNPELEKAWGVLPKEETAEGIKLTEPIDLMSMLPKDQQSFRYNGSLTTPPCTEGVKWIVLEQPIEMSKEQIDSFRQIFPDNHRPVQPLEKREVMKN</sequence>